<dbReference type="InterPro" id="IPR036509">
    <property type="entry name" value="Met_Sox_Rdtase_MsrA_sf"/>
</dbReference>
<keyword evidence="7" id="KW-1185">Reference proteome</keyword>
<reference evidence="6 7" key="1">
    <citation type="submission" date="2017-03" db="EMBL/GenBank/DDBJ databases">
        <authorList>
            <person name="Afonso C.L."/>
            <person name="Miller P.J."/>
            <person name="Scott M.A."/>
            <person name="Spackman E."/>
            <person name="Goraichik I."/>
            <person name="Dimitrov K.M."/>
            <person name="Suarez D.L."/>
            <person name="Swayne D.E."/>
        </authorList>
    </citation>
    <scope>NUCLEOTIDE SEQUENCE [LARGE SCALE GENOMIC DNA]</scope>
    <source>
        <strain evidence="6 7">CECT 7023</strain>
    </source>
</reference>
<comment type="catalytic activity">
    <reaction evidence="4">
        <text>[thioredoxin]-disulfide + L-methionine + H2O = L-methionine (S)-S-oxide + [thioredoxin]-dithiol</text>
        <dbReference type="Rhea" id="RHEA:19993"/>
        <dbReference type="Rhea" id="RHEA-COMP:10698"/>
        <dbReference type="Rhea" id="RHEA-COMP:10700"/>
        <dbReference type="ChEBI" id="CHEBI:15377"/>
        <dbReference type="ChEBI" id="CHEBI:29950"/>
        <dbReference type="ChEBI" id="CHEBI:50058"/>
        <dbReference type="ChEBI" id="CHEBI:57844"/>
        <dbReference type="ChEBI" id="CHEBI:58772"/>
        <dbReference type="EC" id="1.8.4.11"/>
    </reaction>
</comment>
<accession>A0A1Y5TVX2</accession>
<evidence type="ECO:0000313" key="7">
    <source>
        <dbReference type="Proteomes" id="UP000193900"/>
    </source>
</evidence>
<dbReference type="InterPro" id="IPR002569">
    <property type="entry name" value="Met_Sox_Rdtase_MsrA_dom"/>
</dbReference>
<proteinExistence type="predicted"/>
<dbReference type="AlphaFoldDB" id="A0A1Y5TVX2"/>
<dbReference type="Pfam" id="PF01625">
    <property type="entry name" value="PMSR"/>
    <property type="match status" value="1"/>
</dbReference>
<evidence type="ECO:0000256" key="4">
    <source>
        <dbReference type="ARBA" id="ARBA00048782"/>
    </source>
</evidence>
<dbReference type="GO" id="GO:0033744">
    <property type="term" value="F:L-methionine:thioredoxin-disulfide S-oxidoreductase activity"/>
    <property type="evidence" value="ECO:0007669"/>
    <property type="project" value="RHEA"/>
</dbReference>
<comment type="catalytic activity">
    <reaction evidence="3">
        <text>L-methionyl-[protein] + [thioredoxin]-disulfide + H2O = L-methionyl-(S)-S-oxide-[protein] + [thioredoxin]-dithiol</text>
        <dbReference type="Rhea" id="RHEA:14217"/>
        <dbReference type="Rhea" id="RHEA-COMP:10698"/>
        <dbReference type="Rhea" id="RHEA-COMP:10700"/>
        <dbReference type="Rhea" id="RHEA-COMP:12313"/>
        <dbReference type="Rhea" id="RHEA-COMP:12315"/>
        <dbReference type="ChEBI" id="CHEBI:15377"/>
        <dbReference type="ChEBI" id="CHEBI:16044"/>
        <dbReference type="ChEBI" id="CHEBI:29950"/>
        <dbReference type="ChEBI" id="CHEBI:44120"/>
        <dbReference type="ChEBI" id="CHEBI:50058"/>
        <dbReference type="EC" id="1.8.4.11"/>
    </reaction>
</comment>
<gene>
    <name evidence="6" type="primary">mrsA</name>
    <name evidence="6" type="ORF">ROA7023_03814</name>
</gene>
<evidence type="ECO:0000313" key="6">
    <source>
        <dbReference type="EMBL" id="SLN74572.1"/>
    </source>
</evidence>
<dbReference type="PANTHER" id="PTHR43774:SF1">
    <property type="entry name" value="PEPTIDE METHIONINE SULFOXIDE REDUCTASE MSRA 2"/>
    <property type="match status" value="1"/>
</dbReference>
<evidence type="ECO:0000256" key="1">
    <source>
        <dbReference type="ARBA" id="ARBA00012502"/>
    </source>
</evidence>
<keyword evidence="2 6" id="KW-0560">Oxidoreductase</keyword>
<evidence type="ECO:0000259" key="5">
    <source>
        <dbReference type="Pfam" id="PF01625"/>
    </source>
</evidence>
<dbReference type="EC" id="1.8.4.11" evidence="1"/>
<dbReference type="PANTHER" id="PTHR43774">
    <property type="entry name" value="PEPTIDE METHIONINE SULFOXIDE REDUCTASE"/>
    <property type="match status" value="1"/>
</dbReference>
<sequence length="169" mass="18855">MATVKIGFGGGCHWCTEAVFQSLRGVTKVEQGFIKSHAPHDSYSEAALITFDSSVIPLDVLIDVHLRTHASTSPHKMRGKYRSSIYVLSQQVAAETSAVLEKLQGGFADKIVTMVLPFDGFKPSLEQFHDYYRTNSERPFCKTYIDPKLAKIRRQFGNYYASASTNPSN</sequence>
<dbReference type="RefSeq" id="WP_085880559.1">
    <property type="nucleotide sequence ID" value="NZ_FWFZ01000031.1"/>
</dbReference>
<dbReference type="EMBL" id="FWFZ01000031">
    <property type="protein sequence ID" value="SLN74572.1"/>
    <property type="molecule type" value="Genomic_DNA"/>
</dbReference>
<dbReference type="GO" id="GO:0008113">
    <property type="term" value="F:peptide-methionine (S)-S-oxide reductase activity"/>
    <property type="evidence" value="ECO:0007669"/>
    <property type="project" value="UniProtKB-EC"/>
</dbReference>
<organism evidence="6 7">
    <name type="scientific">Roseisalinus antarcticus</name>
    <dbReference type="NCBI Taxonomy" id="254357"/>
    <lineage>
        <taxon>Bacteria</taxon>
        <taxon>Pseudomonadati</taxon>
        <taxon>Pseudomonadota</taxon>
        <taxon>Alphaproteobacteria</taxon>
        <taxon>Rhodobacterales</taxon>
        <taxon>Roseobacteraceae</taxon>
        <taxon>Roseisalinus</taxon>
    </lineage>
</organism>
<evidence type="ECO:0000256" key="3">
    <source>
        <dbReference type="ARBA" id="ARBA00047806"/>
    </source>
</evidence>
<feature type="domain" description="Peptide methionine sulphoxide reductase MsrA" evidence="5">
    <location>
        <begin position="6"/>
        <end position="141"/>
    </location>
</feature>
<protein>
    <recommendedName>
        <fullName evidence="1">peptide-methionine (S)-S-oxide reductase</fullName>
        <ecNumber evidence="1">1.8.4.11</ecNumber>
    </recommendedName>
</protein>
<dbReference type="Gene3D" id="3.30.1060.10">
    <property type="entry name" value="Peptide methionine sulphoxide reductase MsrA"/>
    <property type="match status" value="1"/>
</dbReference>
<dbReference type="OrthoDB" id="4174719at2"/>
<evidence type="ECO:0000256" key="2">
    <source>
        <dbReference type="ARBA" id="ARBA00023002"/>
    </source>
</evidence>
<name>A0A1Y5TVX2_9RHOB</name>
<dbReference type="Proteomes" id="UP000193900">
    <property type="component" value="Unassembled WGS sequence"/>
</dbReference>
<dbReference type="SUPFAM" id="SSF55068">
    <property type="entry name" value="Peptide methionine sulfoxide reductase"/>
    <property type="match status" value="1"/>
</dbReference>